<comment type="caution">
    <text evidence="3">The sequence shown here is derived from an EMBL/GenBank/DDBJ whole genome shotgun (WGS) entry which is preliminary data.</text>
</comment>
<feature type="domain" description="Retrotransposon gag" evidence="2">
    <location>
        <begin position="105"/>
        <end position="193"/>
    </location>
</feature>
<accession>A0A2K3MB68</accession>
<dbReference type="PANTHER" id="PTHR15503:SF22">
    <property type="entry name" value="TRANSPOSON TY3-I GAG POLYPROTEIN"/>
    <property type="match status" value="1"/>
</dbReference>
<dbReference type="EMBL" id="ASHM01055397">
    <property type="protein sequence ID" value="PNX88023.1"/>
    <property type="molecule type" value="Genomic_DNA"/>
</dbReference>
<proteinExistence type="predicted"/>
<dbReference type="InterPro" id="IPR005162">
    <property type="entry name" value="Retrotrans_gag_dom"/>
</dbReference>
<evidence type="ECO:0000256" key="1">
    <source>
        <dbReference type="SAM" id="MobiDB-lite"/>
    </source>
</evidence>
<dbReference type="Pfam" id="PF03732">
    <property type="entry name" value="Retrotrans_gag"/>
    <property type="match status" value="1"/>
</dbReference>
<name>A0A2K3MB68_TRIPR</name>
<dbReference type="AlphaFoldDB" id="A0A2K3MB68"/>
<dbReference type="PANTHER" id="PTHR15503">
    <property type="entry name" value="LDOC1 RELATED"/>
    <property type="match status" value="1"/>
</dbReference>
<evidence type="ECO:0000313" key="3">
    <source>
        <dbReference type="EMBL" id="PNX88023.1"/>
    </source>
</evidence>
<evidence type="ECO:0000313" key="4">
    <source>
        <dbReference type="Proteomes" id="UP000236291"/>
    </source>
</evidence>
<dbReference type="Proteomes" id="UP000236291">
    <property type="component" value="Unassembled WGS sequence"/>
</dbReference>
<evidence type="ECO:0000259" key="2">
    <source>
        <dbReference type="Pfam" id="PF03732"/>
    </source>
</evidence>
<organism evidence="3 4">
    <name type="scientific">Trifolium pratense</name>
    <name type="common">Red clover</name>
    <dbReference type="NCBI Taxonomy" id="57577"/>
    <lineage>
        <taxon>Eukaryota</taxon>
        <taxon>Viridiplantae</taxon>
        <taxon>Streptophyta</taxon>
        <taxon>Embryophyta</taxon>
        <taxon>Tracheophyta</taxon>
        <taxon>Spermatophyta</taxon>
        <taxon>Magnoliopsida</taxon>
        <taxon>eudicotyledons</taxon>
        <taxon>Gunneridae</taxon>
        <taxon>Pentapetalae</taxon>
        <taxon>rosids</taxon>
        <taxon>fabids</taxon>
        <taxon>Fabales</taxon>
        <taxon>Fabaceae</taxon>
        <taxon>Papilionoideae</taxon>
        <taxon>50 kb inversion clade</taxon>
        <taxon>NPAAA clade</taxon>
        <taxon>Hologalegina</taxon>
        <taxon>IRL clade</taxon>
        <taxon>Trifolieae</taxon>
        <taxon>Trifolium</taxon>
    </lineage>
</organism>
<dbReference type="InterPro" id="IPR032567">
    <property type="entry name" value="RTL1-rel"/>
</dbReference>
<reference evidence="3 4" key="2">
    <citation type="journal article" date="2017" name="Front. Plant Sci.">
        <title>Gene Classification and Mining of Molecular Markers Useful in Red Clover (Trifolium pratense) Breeding.</title>
        <authorList>
            <person name="Istvanek J."/>
            <person name="Dluhosova J."/>
            <person name="Dluhos P."/>
            <person name="Patkova L."/>
            <person name="Nedelnik J."/>
            <person name="Repkova J."/>
        </authorList>
    </citation>
    <scope>NUCLEOTIDE SEQUENCE [LARGE SCALE GENOMIC DNA]</scope>
    <source>
        <strain evidence="4">cv. Tatra</strain>
        <tissue evidence="3">Young leaves</tissue>
    </source>
</reference>
<protein>
    <recommendedName>
        <fullName evidence="2">Retrotransposon gag domain-containing protein</fullName>
    </recommendedName>
</protein>
<dbReference type="STRING" id="57577.A0A2K3MB68"/>
<sequence>MASSSETKTPSAQEEMLLFQATILERMERLEASSDAKFDKLYAAMDVLINQSPKKQHHGTRAPFQVRNVKLEFPRFEGTNVHEWIFRAEQFFEYYDTPDLDRLTIASVHLDKDVVPWYQMVQRTHPFQSWIEFTRALELSFGPSVYDCPRATLFKLNQTGTVAEYYLKFTTLANRVYGLSNDALIDCFVSGLHDEIRRDVLIHTPSSLVKAFSLAKIYEEKYTSTTNQKKLNTTNYSTNKPSYKSEIQTRDSAPILQTPPTRPMSQFQKNPNIKRLSPAERQVRRDKGLCYWCDEKFSFTHKCPNRQLMLVQVDDDEEDKLFDEMTQSPDITTNSLTTNSPEHHLSLNAMKGNSNMGVLRFAGSIEHINVQILIDGGSSDNFLQPRIAKFLRLPIEPGPQ</sequence>
<feature type="region of interest" description="Disordered" evidence="1">
    <location>
        <begin position="254"/>
        <end position="279"/>
    </location>
</feature>
<feature type="non-terminal residue" evidence="3">
    <location>
        <position position="400"/>
    </location>
</feature>
<gene>
    <name evidence="3" type="ORF">L195_g044123</name>
</gene>
<reference evidence="3 4" key="1">
    <citation type="journal article" date="2014" name="Am. J. Bot.">
        <title>Genome assembly and annotation for red clover (Trifolium pratense; Fabaceae).</title>
        <authorList>
            <person name="Istvanek J."/>
            <person name="Jaros M."/>
            <person name="Krenek A."/>
            <person name="Repkova J."/>
        </authorList>
    </citation>
    <scope>NUCLEOTIDE SEQUENCE [LARGE SCALE GENOMIC DNA]</scope>
    <source>
        <strain evidence="4">cv. Tatra</strain>
        <tissue evidence="3">Young leaves</tissue>
    </source>
</reference>